<comment type="cofactor">
    <cofactor evidence="6">
        <name>Mg(2+)</name>
        <dbReference type="ChEBI" id="CHEBI:18420"/>
    </cofactor>
    <text evidence="6">Binds 1 Mg(2+) ion per monomer.</text>
</comment>
<dbReference type="PANTHER" id="PTHR10491:SF4">
    <property type="entry name" value="METHIONINE ADENOSYLTRANSFERASE 2 SUBUNIT BETA"/>
    <property type="match status" value="1"/>
</dbReference>
<evidence type="ECO:0000256" key="2">
    <source>
        <dbReference type="ARBA" id="ARBA00010944"/>
    </source>
</evidence>
<reference evidence="8 9" key="1">
    <citation type="submission" date="2020-04" db="EMBL/GenBank/DDBJ databases">
        <title>Complete genome of a Psychrophilic, Marine, Gas Vacuolate Bacterium Polaromonas vacuolata KCTC 22033T.</title>
        <authorList>
            <person name="Hwang K."/>
            <person name="Kim K.M."/>
        </authorList>
    </citation>
    <scope>NUCLEOTIDE SEQUENCE [LARGE SCALE GENOMIC DNA]</scope>
    <source>
        <strain evidence="8 9">KCTC 22033</strain>
    </source>
</reference>
<dbReference type="InterPro" id="IPR029903">
    <property type="entry name" value="RmlD-like-bd"/>
</dbReference>
<dbReference type="CDD" id="cd05254">
    <property type="entry name" value="dTDP_HR_like_SDR_e"/>
    <property type="match status" value="1"/>
</dbReference>
<comment type="pathway">
    <text evidence="1 6">Carbohydrate biosynthesis; dTDP-L-rhamnose biosynthesis.</text>
</comment>
<comment type="similarity">
    <text evidence="2 6">Belongs to the dTDP-4-dehydrorhamnose reductase family.</text>
</comment>
<dbReference type="InterPro" id="IPR036291">
    <property type="entry name" value="NAD(P)-bd_dom_sf"/>
</dbReference>
<protein>
    <recommendedName>
        <fullName evidence="4 6">dTDP-4-dehydrorhamnose reductase</fullName>
        <ecNumber evidence="3 6">1.1.1.133</ecNumber>
    </recommendedName>
</protein>
<dbReference type="GO" id="GO:0005829">
    <property type="term" value="C:cytosol"/>
    <property type="evidence" value="ECO:0007669"/>
    <property type="project" value="TreeGrafter"/>
</dbReference>
<dbReference type="RefSeq" id="WP_168920937.1">
    <property type="nucleotide sequence ID" value="NZ_CP051461.1"/>
</dbReference>
<name>A0A6H2H5Y7_9BURK</name>
<dbReference type="Gene3D" id="3.40.50.720">
    <property type="entry name" value="NAD(P)-binding Rossmann-like Domain"/>
    <property type="match status" value="1"/>
</dbReference>
<dbReference type="UniPathway" id="UPA00124"/>
<accession>A0A6H2H5Y7</accession>
<dbReference type="KEGG" id="pvac:HC248_00277"/>
<dbReference type="AlphaFoldDB" id="A0A6H2H5Y7"/>
<comment type="function">
    <text evidence="6">Catalyzes the reduction of dTDP-6-deoxy-L-lyxo-4-hexulose to yield dTDP-L-rhamnose.</text>
</comment>
<dbReference type="SUPFAM" id="SSF51735">
    <property type="entry name" value="NAD(P)-binding Rossmann-fold domains"/>
    <property type="match status" value="1"/>
</dbReference>
<evidence type="ECO:0000313" key="9">
    <source>
        <dbReference type="Proteomes" id="UP000502041"/>
    </source>
</evidence>
<keyword evidence="9" id="KW-1185">Reference proteome</keyword>
<evidence type="ECO:0000313" key="8">
    <source>
        <dbReference type="EMBL" id="QJC55014.1"/>
    </source>
</evidence>
<feature type="domain" description="RmlD-like substrate binding" evidence="7">
    <location>
        <begin position="8"/>
        <end position="246"/>
    </location>
</feature>
<gene>
    <name evidence="8" type="primary">rmlD</name>
    <name evidence="8" type="ORF">HC248_00277</name>
</gene>
<dbReference type="Pfam" id="PF04321">
    <property type="entry name" value="RmlD_sub_bind"/>
    <property type="match status" value="1"/>
</dbReference>
<evidence type="ECO:0000256" key="5">
    <source>
        <dbReference type="ARBA" id="ARBA00048200"/>
    </source>
</evidence>
<evidence type="ECO:0000256" key="3">
    <source>
        <dbReference type="ARBA" id="ARBA00012929"/>
    </source>
</evidence>
<evidence type="ECO:0000256" key="1">
    <source>
        <dbReference type="ARBA" id="ARBA00004781"/>
    </source>
</evidence>
<comment type="catalytic activity">
    <reaction evidence="5 6">
        <text>dTDP-beta-L-rhamnose + NADP(+) = dTDP-4-dehydro-beta-L-rhamnose + NADPH + H(+)</text>
        <dbReference type="Rhea" id="RHEA:21796"/>
        <dbReference type="ChEBI" id="CHEBI:15378"/>
        <dbReference type="ChEBI" id="CHEBI:57510"/>
        <dbReference type="ChEBI" id="CHEBI:57783"/>
        <dbReference type="ChEBI" id="CHEBI:58349"/>
        <dbReference type="ChEBI" id="CHEBI:62830"/>
        <dbReference type="EC" id="1.1.1.133"/>
    </reaction>
</comment>
<dbReference type="EMBL" id="CP051461">
    <property type="protein sequence ID" value="QJC55014.1"/>
    <property type="molecule type" value="Genomic_DNA"/>
</dbReference>
<proteinExistence type="inferred from homology"/>
<dbReference type="PANTHER" id="PTHR10491">
    <property type="entry name" value="DTDP-4-DEHYDRORHAMNOSE REDUCTASE"/>
    <property type="match status" value="1"/>
</dbReference>
<evidence type="ECO:0000259" key="7">
    <source>
        <dbReference type="Pfam" id="PF04321"/>
    </source>
</evidence>
<evidence type="ECO:0000256" key="6">
    <source>
        <dbReference type="RuleBase" id="RU364082"/>
    </source>
</evidence>
<evidence type="ECO:0000256" key="4">
    <source>
        <dbReference type="ARBA" id="ARBA00017099"/>
    </source>
</evidence>
<dbReference type="Proteomes" id="UP000502041">
    <property type="component" value="Chromosome"/>
</dbReference>
<keyword evidence="6 8" id="KW-0560">Oxidoreductase</keyword>
<dbReference type="EC" id="1.1.1.133" evidence="3 6"/>
<sequence>MIKSKKFKVLVLGVSGMLGNAVLRVFAENGEYSVVGSARSAGVLRLLPPELREQVICGIDVENADSLTRLFTLARPDVVINCIGLVKQLAEADDPLAAIPINALLPHRLARLCDVAGARLIHMSTDCVFSGTRGMYAEQDLPDAQDLYGRSKYLGEVDYPHALTLRTSIIGHELNSAHGLISWFLAQQGPIKGFTRAVFSGLPTMELARVMRDFVIPNTELRGLHHVSADPINKFDLLTLVAQVYGKAITITPDDKLVIDRSLDSSHFRKITGYQPPSWPELVRRMHEFA</sequence>
<dbReference type="InterPro" id="IPR005913">
    <property type="entry name" value="dTDP_dehydrorham_reduct"/>
</dbReference>
<keyword evidence="6" id="KW-0521">NADP</keyword>
<dbReference type="GO" id="GO:0008831">
    <property type="term" value="F:dTDP-4-dehydrorhamnose reductase activity"/>
    <property type="evidence" value="ECO:0007669"/>
    <property type="project" value="UniProtKB-EC"/>
</dbReference>
<organism evidence="8 9">
    <name type="scientific">Polaromonas vacuolata</name>
    <dbReference type="NCBI Taxonomy" id="37448"/>
    <lineage>
        <taxon>Bacteria</taxon>
        <taxon>Pseudomonadati</taxon>
        <taxon>Pseudomonadota</taxon>
        <taxon>Betaproteobacteria</taxon>
        <taxon>Burkholderiales</taxon>
        <taxon>Comamonadaceae</taxon>
        <taxon>Polaromonas</taxon>
    </lineage>
</organism>
<dbReference type="GO" id="GO:0019305">
    <property type="term" value="P:dTDP-rhamnose biosynthetic process"/>
    <property type="evidence" value="ECO:0007669"/>
    <property type="project" value="UniProtKB-UniPathway"/>
</dbReference>